<gene>
    <name evidence="1" type="ORF">MSL71_30320</name>
</gene>
<name>A0A4U8YMU0_9BACT</name>
<dbReference type="EMBL" id="CAADHO010000005">
    <property type="protein sequence ID" value="VFQ45375.1"/>
    <property type="molecule type" value="Genomic_DNA"/>
</dbReference>
<organism evidence="1 2">
    <name type="scientific">Desulfoluna butyratoxydans</name>
    <dbReference type="NCBI Taxonomy" id="231438"/>
    <lineage>
        <taxon>Bacteria</taxon>
        <taxon>Pseudomonadati</taxon>
        <taxon>Thermodesulfobacteriota</taxon>
        <taxon>Desulfobacteria</taxon>
        <taxon>Desulfobacterales</taxon>
        <taxon>Desulfolunaceae</taxon>
        <taxon>Desulfoluna</taxon>
    </lineage>
</organism>
<evidence type="ECO:0000313" key="1">
    <source>
        <dbReference type="EMBL" id="VFQ45375.1"/>
    </source>
</evidence>
<proteinExistence type="predicted"/>
<keyword evidence="2" id="KW-1185">Reference proteome</keyword>
<evidence type="ECO:0000313" key="2">
    <source>
        <dbReference type="Proteomes" id="UP000507962"/>
    </source>
</evidence>
<sequence>MTEKHVTDKHVHIAGANKEIAANLQGDKKNFTPLTQGAGQAVQSIAQSIAIAVQDSVDTMRSMATVQSATIGVATQKYIETRDHDYIPITEHCKGNLNNSVEYWERVGLTGASILKSYKEIFQK</sequence>
<dbReference type="Proteomes" id="UP000507962">
    <property type="component" value="Unassembled WGS sequence"/>
</dbReference>
<protein>
    <submittedName>
        <fullName evidence="1">Uncharacterized protein</fullName>
    </submittedName>
</protein>
<dbReference type="AlphaFoldDB" id="A0A4U8YMU0"/>
<dbReference type="RefSeq" id="WP_180141836.1">
    <property type="nucleotide sequence ID" value="NZ_CAADHO010000005.1"/>
</dbReference>
<reference evidence="1 2" key="1">
    <citation type="submission" date="2019-03" db="EMBL/GenBank/DDBJ databases">
        <authorList>
            <person name="Nijsse B."/>
        </authorList>
    </citation>
    <scope>NUCLEOTIDE SEQUENCE [LARGE SCALE GENOMIC DNA]</scope>
    <source>
        <strain evidence="1">Desulfoluna butyratoxydans MSL71</strain>
    </source>
</reference>
<accession>A0A4U8YMU0</accession>